<proteinExistence type="predicted"/>
<evidence type="ECO:0000313" key="4">
    <source>
        <dbReference type="Proteomes" id="UP000801428"/>
    </source>
</evidence>
<keyword evidence="2" id="KW-0812">Transmembrane</keyword>
<keyword evidence="2" id="KW-0472">Membrane</keyword>
<protein>
    <submittedName>
        <fullName evidence="3">Uncharacterized protein</fullName>
    </submittedName>
</protein>
<reference evidence="3" key="1">
    <citation type="submission" date="2019-04" db="EMBL/GenBank/DDBJ databases">
        <title>Sequencing of skin fungus with MAO and IRED activity.</title>
        <authorList>
            <person name="Marsaioli A.J."/>
            <person name="Bonatto J.M.C."/>
            <person name="Reis Junior O."/>
        </authorList>
    </citation>
    <scope>NUCLEOTIDE SEQUENCE</scope>
    <source>
        <strain evidence="3">30M1</strain>
    </source>
</reference>
<gene>
    <name evidence="3" type="ORF">E8E13_002610</name>
</gene>
<feature type="region of interest" description="Disordered" evidence="1">
    <location>
        <begin position="600"/>
        <end position="622"/>
    </location>
</feature>
<dbReference type="AlphaFoldDB" id="A0A9P4T5I6"/>
<evidence type="ECO:0000256" key="2">
    <source>
        <dbReference type="SAM" id="Phobius"/>
    </source>
</evidence>
<evidence type="ECO:0000313" key="3">
    <source>
        <dbReference type="EMBL" id="KAF2994954.1"/>
    </source>
</evidence>
<keyword evidence="4" id="KW-1185">Reference proteome</keyword>
<accession>A0A9P4T5I6</accession>
<sequence length="902" mass="100428">MPLAPVNPSPSAPPAASSTAPVNPLISLIRSGFKNPAFTPAPPNPIVSMAQSGIKNPAFTPNPVVSMIQSGIKNPVFTQPPTTTYTTEPVSFDLSDISFGTELLPSPTLSSRLSPSPFPPNTDSDNGPNVHNTPGTLLACTSTTYTSWAGDVPSSVCDVIPSEFGKCRNFSDALAGKVVAVRPDKGQLCLLFDKQDCYGSTSIIAILVSSEKILEHLRDMNDASADRDEYYKEISKLQKLLLILRRRLEDDSPSREWGSAVRALVIEDALLNRFKQDWARLSELTDHDRRKGAGKALVWKFKKAKVAETLGRMERLKVLLEITLEMDHSKHTQAIEDQVSFPPADVLVFQAEVDAMRRNQEEVKHGDNESLGPFIHKYIPYETLVRATAFQINAYKRLWGEKKRDNEREADETYALQSILGVEPGPANSDGKTDHGGSYINTIPHEKLYAQNSDSLDGYLDVSDDESERASVLSQADSIWSRASLNSAVTGFSGTSGYSAVRIETATKELLRIFLEHEHLASLYRAAIVRPRIGPERLQRNVRRLLKVFAEDLLAVANRDLERLAARLVSHKAAYVAQSVIEKYEFKNPFPFVTQILGSQDEDQKDEGSSDEEAECKEEEDLESHIDEDLIQDLSAFRQFLSDGHAFAQFQRQLEAFVQPRPAETKSSAREEKHSLDQVPILEIDESETPPSLGNKPFKMQRFWNLLSTSQAALKNLFVAAGYLEPPLESGKRCGDRFFGDVQEYRTEGVKDLTKKMSRSTGAEVTVTPHSETSTNQKWNLKAPVWSRLLSQDLMHMLYSPQCIDDKETWVFDQVPKRTVGELQADAGQPAEGWGIYYEEGFDFDTIIGVVLLVFFLASLLFAILWTRLEMDIQGAFGVSSYMATASGILLAWMASRARNYG</sequence>
<feature type="transmembrane region" description="Helical" evidence="2">
    <location>
        <begin position="873"/>
        <end position="895"/>
    </location>
</feature>
<dbReference type="OrthoDB" id="5355526at2759"/>
<feature type="transmembrane region" description="Helical" evidence="2">
    <location>
        <begin position="847"/>
        <end position="866"/>
    </location>
</feature>
<organism evidence="3 4">
    <name type="scientific">Curvularia kusanoi</name>
    <name type="common">Cochliobolus kusanoi</name>
    <dbReference type="NCBI Taxonomy" id="90978"/>
    <lineage>
        <taxon>Eukaryota</taxon>
        <taxon>Fungi</taxon>
        <taxon>Dikarya</taxon>
        <taxon>Ascomycota</taxon>
        <taxon>Pezizomycotina</taxon>
        <taxon>Dothideomycetes</taxon>
        <taxon>Pleosporomycetidae</taxon>
        <taxon>Pleosporales</taxon>
        <taxon>Pleosporineae</taxon>
        <taxon>Pleosporaceae</taxon>
        <taxon>Curvularia</taxon>
    </lineage>
</organism>
<evidence type="ECO:0000256" key="1">
    <source>
        <dbReference type="SAM" id="MobiDB-lite"/>
    </source>
</evidence>
<comment type="caution">
    <text evidence="3">The sequence shown here is derived from an EMBL/GenBank/DDBJ whole genome shotgun (WGS) entry which is preliminary data.</text>
</comment>
<dbReference type="EMBL" id="SWKU01000036">
    <property type="protein sequence ID" value="KAF2994954.1"/>
    <property type="molecule type" value="Genomic_DNA"/>
</dbReference>
<dbReference type="Proteomes" id="UP000801428">
    <property type="component" value="Unassembled WGS sequence"/>
</dbReference>
<name>A0A9P4T5I6_CURKU</name>
<keyword evidence="2" id="KW-1133">Transmembrane helix</keyword>
<feature type="region of interest" description="Disordered" evidence="1">
    <location>
        <begin position="108"/>
        <end position="135"/>
    </location>
</feature>
<feature type="compositionally biased region" description="Polar residues" evidence="1">
    <location>
        <begin position="121"/>
        <end position="135"/>
    </location>
</feature>